<dbReference type="Gene3D" id="3.30.420.10">
    <property type="entry name" value="Ribonuclease H-like superfamily/Ribonuclease H"/>
    <property type="match status" value="1"/>
</dbReference>
<dbReference type="PANTHER" id="PTHR12801:SF45">
    <property type="entry name" value="RNA EXONUCLEASE 4"/>
    <property type="match status" value="1"/>
</dbReference>
<dbReference type="EMBL" id="NRSZ01001089">
    <property type="protein sequence ID" value="PNY23518.1"/>
    <property type="molecule type" value="Genomic_DNA"/>
</dbReference>
<evidence type="ECO:0000313" key="12">
    <source>
        <dbReference type="EMBL" id="PNY23518.1"/>
    </source>
</evidence>
<feature type="compositionally biased region" description="Basic residues" evidence="10">
    <location>
        <begin position="312"/>
        <end position="328"/>
    </location>
</feature>
<feature type="domain" description="Exonuclease" evidence="11">
    <location>
        <begin position="134"/>
        <end position="295"/>
    </location>
</feature>
<dbReference type="CDD" id="cd06144">
    <property type="entry name" value="REX4_like"/>
    <property type="match status" value="1"/>
</dbReference>
<dbReference type="OrthoDB" id="8191639at2759"/>
<feature type="region of interest" description="Disordered" evidence="10">
    <location>
        <begin position="1"/>
        <end position="87"/>
    </location>
</feature>
<evidence type="ECO:0000259" key="11">
    <source>
        <dbReference type="SMART" id="SM00479"/>
    </source>
</evidence>
<dbReference type="GO" id="GO:0008408">
    <property type="term" value="F:3'-5' exonuclease activity"/>
    <property type="evidence" value="ECO:0007669"/>
    <property type="project" value="InterPro"/>
</dbReference>
<comment type="subcellular location">
    <subcellularLocation>
        <location evidence="1">Nucleus</location>
    </subcellularLocation>
</comment>
<dbReference type="SUPFAM" id="SSF53098">
    <property type="entry name" value="Ribonuclease H-like"/>
    <property type="match status" value="1"/>
</dbReference>
<keyword evidence="4" id="KW-0698">rRNA processing</keyword>
<dbReference type="PANTHER" id="PTHR12801">
    <property type="entry name" value="RNA EXONUCLEASE REXO1 / RECO3 FAMILY MEMBER-RELATED"/>
    <property type="match status" value="1"/>
</dbReference>
<organism evidence="12 13">
    <name type="scientific">Tolypocladium capitatum</name>
    <dbReference type="NCBI Taxonomy" id="45235"/>
    <lineage>
        <taxon>Eukaryota</taxon>
        <taxon>Fungi</taxon>
        <taxon>Dikarya</taxon>
        <taxon>Ascomycota</taxon>
        <taxon>Pezizomycotina</taxon>
        <taxon>Sordariomycetes</taxon>
        <taxon>Hypocreomycetidae</taxon>
        <taxon>Hypocreales</taxon>
        <taxon>Ophiocordycipitaceae</taxon>
        <taxon>Tolypocladium</taxon>
    </lineage>
</organism>
<comment type="similarity">
    <text evidence="2">Belongs to the REXO4 family.</text>
</comment>
<dbReference type="Pfam" id="PF00929">
    <property type="entry name" value="RNase_T"/>
    <property type="match status" value="1"/>
</dbReference>
<comment type="caution">
    <text evidence="12">The sequence shown here is derived from an EMBL/GenBank/DDBJ whole genome shotgun (WGS) entry which is preliminary data.</text>
</comment>
<accession>A0A2K3Q7L9</accession>
<keyword evidence="8" id="KW-0539">Nucleus</keyword>
<evidence type="ECO:0000256" key="8">
    <source>
        <dbReference type="ARBA" id="ARBA00023242"/>
    </source>
</evidence>
<dbReference type="SMART" id="SM00479">
    <property type="entry name" value="EXOIII"/>
    <property type="match status" value="1"/>
</dbReference>
<keyword evidence="7 12" id="KW-0269">Exonuclease</keyword>
<dbReference type="GO" id="GO:0003676">
    <property type="term" value="F:nucleic acid binding"/>
    <property type="evidence" value="ECO:0007669"/>
    <property type="project" value="InterPro"/>
</dbReference>
<evidence type="ECO:0000256" key="10">
    <source>
        <dbReference type="SAM" id="MobiDB-lite"/>
    </source>
</evidence>
<dbReference type="InterPro" id="IPR013520">
    <property type="entry name" value="Ribonucl_H"/>
</dbReference>
<dbReference type="FunFam" id="3.30.420.10:FF:000007">
    <property type="entry name" value="Interferon-stimulated exonuclease gene 20"/>
    <property type="match status" value="1"/>
</dbReference>
<dbReference type="STRING" id="45235.A0A2K3Q7L9"/>
<evidence type="ECO:0000256" key="6">
    <source>
        <dbReference type="ARBA" id="ARBA00022801"/>
    </source>
</evidence>
<dbReference type="GO" id="GO:0000027">
    <property type="term" value="P:ribosomal large subunit assembly"/>
    <property type="evidence" value="ECO:0007669"/>
    <property type="project" value="TreeGrafter"/>
</dbReference>
<evidence type="ECO:0000256" key="9">
    <source>
        <dbReference type="ARBA" id="ARBA00025599"/>
    </source>
</evidence>
<sequence>MAELSSNWKKLQAKLKAEGTSKTPTKRKAGERPLPPAKRSELADSATRQAGPTRKLGRRQISPPNMGGVHSSMMKQKPGHGPSPSLALWAEDKDISAEALAEAYDLGLKDNSMMLASCEDKVNHGLSSGIDIGKYVAMDCEMVGVGPGGYESALARVSIVDFHGRQVYDSFVKPREKVTDWRSAVSGISQKEMRFARDFDLVQRESFDILKDRVLIGHDIKHDLYALQLSHPPRDIRDTAKYPGFKKFGSGRKPALRVLARELLGVIIQDGPHSSTDDARVTMLLFRKHKSGFDVDHANRYAPKAPAACMHAGKKPKPQKKKKSNRRS</sequence>
<keyword evidence="6" id="KW-0378">Hydrolase</keyword>
<dbReference type="InterPro" id="IPR047021">
    <property type="entry name" value="REXO1/3/4-like"/>
</dbReference>
<protein>
    <recommendedName>
        <fullName evidence="3">RNA exonuclease 4</fullName>
    </recommendedName>
</protein>
<dbReference type="AlphaFoldDB" id="A0A2K3Q7L9"/>
<evidence type="ECO:0000256" key="3">
    <source>
        <dbReference type="ARBA" id="ARBA00016937"/>
    </source>
</evidence>
<dbReference type="GO" id="GO:0005634">
    <property type="term" value="C:nucleus"/>
    <property type="evidence" value="ECO:0007669"/>
    <property type="project" value="UniProtKB-SubCell"/>
</dbReference>
<evidence type="ECO:0000256" key="4">
    <source>
        <dbReference type="ARBA" id="ARBA00022552"/>
    </source>
</evidence>
<dbReference type="GO" id="GO:0006364">
    <property type="term" value="P:rRNA processing"/>
    <property type="evidence" value="ECO:0007669"/>
    <property type="project" value="UniProtKB-KW"/>
</dbReference>
<dbReference type="InterPro" id="IPR012337">
    <property type="entry name" value="RNaseH-like_sf"/>
</dbReference>
<keyword evidence="5" id="KW-0540">Nuclease</keyword>
<comment type="function">
    <text evidence="9">Exoribonuclease involved in ribosome biosynthesis. Involved in the processing of ITS1, the internal transcribed spacer localized between the 18S and 5.8S rRNAs.</text>
</comment>
<dbReference type="Proteomes" id="UP000236621">
    <property type="component" value="Unassembled WGS sequence"/>
</dbReference>
<evidence type="ECO:0000313" key="13">
    <source>
        <dbReference type="Proteomes" id="UP000236621"/>
    </source>
</evidence>
<dbReference type="InterPro" id="IPR036397">
    <property type="entry name" value="RNaseH_sf"/>
</dbReference>
<proteinExistence type="inferred from homology"/>
<gene>
    <name evidence="12" type="ORF">TCAP_06558</name>
</gene>
<reference evidence="12 13" key="1">
    <citation type="submission" date="2017-08" db="EMBL/GenBank/DDBJ databases">
        <title>Harnessing the power of phylogenomics to disentangle the directionality and signatures of interkingdom host jumping in the parasitic fungal genus Tolypocladium.</title>
        <authorList>
            <person name="Quandt C.A."/>
            <person name="Patterson W."/>
            <person name="Spatafora J.W."/>
        </authorList>
    </citation>
    <scope>NUCLEOTIDE SEQUENCE [LARGE SCALE GENOMIC DNA]</scope>
    <source>
        <strain evidence="12 13">CBS 113982</strain>
    </source>
</reference>
<dbReference type="InterPro" id="IPR037431">
    <property type="entry name" value="REX4_DEDDh_dom"/>
</dbReference>
<evidence type="ECO:0000256" key="2">
    <source>
        <dbReference type="ARBA" id="ARBA00010489"/>
    </source>
</evidence>
<name>A0A2K3Q7L9_9HYPO</name>
<evidence type="ECO:0000256" key="1">
    <source>
        <dbReference type="ARBA" id="ARBA00004123"/>
    </source>
</evidence>
<evidence type="ECO:0000256" key="5">
    <source>
        <dbReference type="ARBA" id="ARBA00022722"/>
    </source>
</evidence>
<keyword evidence="13" id="KW-1185">Reference proteome</keyword>
<evidence type="ECO:0000256" key="7">
    <source>
        <dbReference type="ARBA" id="ARBA00022839"/>
    </source>
</evidence>
<feature type="region of interest" description="Disordered" evidence="10">
    <location>
        <begin position="305"/>
        <end position="328"/>
    </location>
</feature>